<dbReference type="RefSeq" id="XP_018138600.1">
    <property type="nucleotide sequence ID" value="XM_018285792.1"/>
</dbReference>
<comment type="caution">
    <text evidence="5">The sequence shown here is derived from an EMBL/GenBank/DDBJ whole genome shotgun (WGS) entry which is preliminary data.</text>
</comment>
<protein>
    <submittedName>
        <fullName evidence="5">Glycosyltransferase family 32 protein</fullName>
    </submittedName>
</protein>
<feature type="transmembrane region" description="Helical" evidence="4">
    <location>
        <begin position="7"/>
        <end position="27"/>
    </location>
</feature>
<dbReference type="InterPro" id="IPR029044">
    <property type="entry name" value="Nucleotide-diphossugar_trans"/>
</dbReference>
<dbReference type="AlphaFoldDB" id="A0A179F5P7"/>
<keyword evidence="4" id="KW-0472">Membrane</keyword>
<dbReference type="InterPro" id="IPR051706">
    <property type="entry name" value="Glycosyltransferase_domain"/>
</dbReference>
<dbReference type="GO" id="GO:0000030">
    <property type="term" value="F:mannosyltransferase activity"/>
    <property type="evidence" value="ECO:0007669"/>
    <property type="project" value="TreeGrafter"/>
</dbReference>
<comment type="similarity">
    <text evidence="1">Belongs to the glycosyltransferase 32 family.</text>
</comment>
<evidence type="ECO:0000313" key="6">
    <source>
        <dbReference type="Proteomes" id="UP000078397"/>
    </source>
</evidence>
<dbReference type="EMBL" id="LSBJ02000008">
    <property type="protein sequence ID" value="OAQ60722.1"/>
    <property type="molecule type" value="Genomic_DNA"/>
</dbReference>
<reference evidence="5 6" key="1">
    <citation type="journal article" date="2016" name="PLoS Pathog.">
        <title>Biosynthesis of antibiotic leucinostatins in bio-control fungus Purpureocillium lilacinum and their inhibition on phytophthora revealed by genome mining.</title>
        <authorList>
            <person name="Wang G."/>
            <person name="Liu Z."/>
            <person name="Lin R."/>
            <person name="Li E."/>
            <person name="Mao Z."/>
            <person name="Ling J."/>
            <person name="Yang Y."/>
            <person name="Yin W.B."/>
            <person name="Xie B."/>
        </authorList>
    </citation>
    <scope>NUCLEOTIDE SEQUENCE [LARGE SCALE GENOMIC DNA]</scope>
    <source>
        <strain evidence="5">170</strain>
    </source>
</reference>
<evidence type="ECO:0000256" key="3">
    <source>
        <dbReference type="SAM" id="MobiDB-lite"/>
    </source>
</evidence>
<gene>
    <name evidence="5" type="ORF">VFPPC_06823</name>
</gene>
<keyword evidence="2" id="KW-0808">Transferase</keyword>
<dbReference type="OrthoDB" id="3647at2759"/>
<dbReference type="GO" id="GO:0016020">
    <property type="term" value="C:membrane"/>
    <property type="evidence" value="ECO:0007669"/>
    <property type="project" value="GOC"/>
</dbReference>
<evidence type="ECO:0000313" key="5">
    <source>
        <dbReference type="EMBL" id="OAQ60722.1"/>
    </source>
</evidence>
<accession>A0A179F5P7</accession>
<dbReference type="STRING" id="1380566.A0A179F5P7"/>
<dbReference type="Pfam" id="PF04488">
    <property type="entry name" value="Gly_transf_sug"/>
    <property type="match status" value="1"/>
</dbReference>
<sequence>MIRSSGVALRSCAVLVIVIVSLHLLWFNLPNDYKSAFQLDTPTPTPTPTPEQKENDDDVEYPNEPLAKQIKASELLSRPPTYTNGRIPKIFHQSWVSLQLPRKFQSWSRSCRRNHPDWEWVIWTDDDNLQLVQRHFPWLEHTYRGLPSEIYRADLARYLYMYIYGGVYADLDTECLRSTEALQPTYGQLFQESEGKNNTAMFGRMGTDPSFEHSIPNAWMAASPGHPFFLVIMNEVKQRYKMIENKWRWTRVKPAETITGPVALRAAITEYEADKEAMKDAVREHATSVEFEGEKSKDDEVVLLPGHVVYPYSWGSDGEHVRNVCWVVSNSFNAKVCKKRLAVEKDGSIAITYWSHTHSPSGHNEGNMKHIE</sequence>
<dbReference type="PANTHER" id="PTHR32385:SF23">
    <property type="entry name" value="NUCLEOTIDE-DIPHOSPHO-SUGAR TRANSFERASE"/>
    <property type="match status" value="1"/>
</dbReference>
<dbReference type="InterPro" id="IPR007577">
    <property type="entry name" value="GlycoTrfase_DXD_sugar-bd_CS"/>
</dbReference>
<dbReference type="PANTHER" id="PTHR32385">
    <property type="entry name" value="MANNOSYL PHOSPHORYLINOSITOL CERAMIDE SYNTHASE"/>
    <property type="match status" value="1"/>
</dbReference>
<feature type="region of interest" description="Disordered" evidence="3">
    <location>
        <begin position="39"/>
        <end position="61"/>
    </location>
</feature>
<organism evidence="5 6">
    <name type="scientific">Pochonia chlamydosporia 170</name>
    <dbReference type="NCBI Taxonomy" id="1380566"/>
    <lineage>
        <taxon>Eukaryota</taxon>
        <taxon>Fungi</taxon>
        <taxon>Dikarya</taxon>
        <taxon>Ascomycota</taxon>
        <taxon>Pezizomycotina</taxon>
        <taxon>Sordariomycetes</taxon>
        <taxon>Hypocreomycetidae</taxon>
        <taxon>Hypocreales</taxon>
        <taxon>Clavicipitaceae</taxon>
        <taxon>Pochonia</taxon>
    </lineage>
</organism>
<dbReference type="GeneID" id="28849786"/>
<dbReference type="SUPFAM" id="SSF53448">
    <property type="entry name" value="Nucleotide-diphospho-sugar transferases"/>
    <property type="match status" value="1"/>
</dbReference>
<keyword evidence="6" id="KW-1185">Reference proteome</keyword>
<evidence type="ECO:0000256" key="4">
    <source>
        <dbReference type="SAM" id="Phobius"/>
    </source>
</evidence>
<evidence type="ECO:0000256" key="2">
    <source>
        <dbReference type="ARBA" id="ARBA00022679"/>
    </source>
</evidence>
<evidence type="ECO:0000256" key="1">
    <source>
        <dbReference type="ARBA" id="ARBA00009003"/>
    </source>
</evidence>
<keyword evidence="4" id="KW-0812">Transmembrane</keyword>
<dbReference type="KEGG" id="pchm:VFPPC_06823"/>
<dbReference type="GO" id="GO:0051999">
    <property type="term" value="P:mannosyl-inositol phosphorylceramide biosynthetic process"/>
    <property type="evidence" value="ECO:0007669"/>
    <property type="project" value="TreeGrafter"/>
</dbReference>
<dbReference type="Proteomes" id="UP000078397">
    <property type="component" value="Unassembled WGS sequence"/>
</dbReference>
<keyword evidence="4" id="KW-1133">Transmembrane helix</keyword>
<proteinExistence type="inferred from homology"/>
<name>A0A179F5P7_METCM</name>
<dbReference type="Gene3D" id="3.90.550.20">
    <property type="match status" value="1"/>
</dbReference>